<evidence type="ECO:0000256" key="11">
    <source>
        <dbReference type="ARBA" id="ARBA00048899"/>
    </source>
</evidence>
<reference evidence="16" key="1">
    <citation type="submission" date="2022-01" db="EMBL/GenBank/DDBJ databases">
        <authorList>
            <person name="King R."/>
        </authorList>
    </citation>
    <scope>NUCLEOTIDE SEQUENCE</scope>
</reference>
<comment type="pathway">
    <text evidence="2">Protein modification; protein glycosylation.</text>
</comment>
<evidence type="ECO:0000256" key="8">
    <source>
        <dbReference type="ARBA" id="ARBA00022989"/>
    </source>
</evidence>
<sequence length="1087" mass="125257">MSQIMLIIALAHMVYCPFTKVEESFNLQAVHDILYHRFNISEYDHLEYPGVVPRTFLGPLFISFIASPLILVLDLLNLSKFWAQYIARAVLTLSVIVPFKKLSQTLEQQFGVRWLQWFIAITVTQSHFMFYMSRTLPNIMALPLVLLAIDGWLRNHNKWFILSSGAAIIIFRSELALFLGILLIHDLFYQRITIKQLLQIAIPGGIGFLLLSVVVDSIFWNRPLWPEGEVFWYNFVLDKSSNWGTSPFLWYFYSALPRGLAASTFLVPIGCVLDPRARKLVALGLCFVFLYSFLPHKELRFIIYVFPFLNVAAATACHRIWENRHKSPIYHLLSLGAAGHLAINAVFTLFLLSISGTNYPGGTAISHLHRLARNEPFVHVHLANLACQTGVSRFTQVNSSWIYDKSENLMTTNKDIFKFTHLVEEGKSKFAQNLKNLAPTHDIIDVIESFSQISFNYFQLPPVKIKTKPVLYILRRKNHYENFLSSQEFDLSSGDVEKINIKVENIGSEEEESLNGKIEETSIKNVKKLIQNDDFVERQSETAAMNKKFKKNILEQPERSKVMKNEEKRLLSAEDAETSNIKNEQDILVNEEINVPEIVKKQKKIKQQEKVIEIFDEKDLKIPALKGNLEKPVFRTDKRKTLKRPYKEVSHVGESFDPENLKVEYVENGISREDSRRSKKLEARSIKHPVEAKQFDGIEQSRENKILGEEQEKNYQKPNKSGTIPIKFVHERNDDNLENEDLRQMENEKLKKEKELENEILEGQQKANFPKHRQPETKSVYISSKRSSEDLGQLEETEIRLENEISMESEEHIQIAERNGTETTKFLHERSNEDLGPVEDTENNSINKISGDGNSQKSKKPEKKSTKFVHKKNHDILEEKGFTQAEAKMVEGIENEISKEQNEGNIKKHKTPNKFFFKGGSNMYQNGHKETDKSMADPSGTATKKYVPGESFHVKQNIKKIIQKYKRKNLDQLTVKKLSVDEEISKIEHQITEIIENNPNIINKDYIRAKLSETIKHELINAMVVDDPNHLQTVTTKSGIETMGKNSKKDESKLELVKKVKMATERLDNIINIIDDIVDTIEIMDEE</sequence>
<evidence type="ECO:0000256" key="15">
    <source>
        <dbReference type="SAM" id="SignalP"/>
    </source>
</evidence>
<evidence type="ECO:0000256" key="2">
    <source>
        <dbReference type="ARBA" id="ARBA00004922"/>
    </source>
</evidence>
<feature type="transmembrane region" description="Helical" evidence="12">
    <location>
        <begin position="136"/>
        <end position="153"/>
    </location>
</feature>
<keyword evidence="17" id="KW-1185">Reference proteome</keyword>
<evidence type="ECO:0000256" key="3">
    <source>
        <dbReference type="ARBA" id="ARBA00007063"/>
    </source>
</evidence>
<dbReference type="GO" id="GO:0005789">
    <property type="term" value="C:endoplasmic reticulum membrane"/>
    <property type="evidence" value="ECO:0007669"/>
    <property type="project" value="UniProtKB-SubCell"/>
</dbReference>
<feature type="coiled-coil region" evidence="13">
    <location>
        <begin position="739"/>
        <end position="767"/>
    </location>
</feature>
<feature type="transmembrane region" description="Helical" evidence="12">
    <location>
        <begin position="280"/>
        <end position="295"/>
    </location>
</feature>
<gene>
    <name evidence="16" type="ORF">CEUTPL_LOCUS970</name>
</gene>
<organism evidence="16 17">
    <name type="scientific">Ceutorhynchus assimilis</name>
    <name type="common">cabbage seed weevil</name>
    <dbReference type="NCBI Taxonomy" id="467358"/>
    <lineage>
        <taxon>Eukaryota</taxon>
        <taxon>Metazoa</taxon>
        <taxon>Ecdysozoa</taxon>
        <taxon>Arthropoda</taxon>
        <taxon>Hexapoda</taxon>
        <taxon>Insecta</taxon>
        <taxon>Pterygota</taxon>
        <taxon>Neoptera</taxon>
        <taxon>Endopterygota</taxon>
        <taxon>Coleoptera</taxon>
        <taxon>Polyphaga</taxon>
        <taxon>Cucujiformia</taxon>
        <taxon>Curculionidae</taxon>
        <taxon>Ceutorhynchinae</taxon>
        <taxon>Ceutorhynchus</taxon>
    </lineage>
</organism>
<keyword evidence="8 12" id="KW-1133">Transmembrane helix</keyword>
<feature type="chain" id="PRO_5040266675" description="Mannosyltransferase" evidence="15">
    <location>
        <begin position="17"/>
        <end position="1087"/>
    </location>
</feature>
<evidence type="ECO:0000256" key="1">
    <source>
        <dbReference type="ARBA" id="ARBA00004477"/>
    </source>
</evidence>
<dbReference type="EC" id="2.4.1.-" evidence="12"/>
<evidence type="ECO:0000256" key="4">
    <source>
        <dbReference type="ARBA" id="ARBA00022676"/>
    </source>
</evidence>
<proteinExistence type="inferred from homology"/>
<evidence type="ECO:0000256" key="13">
    <source>
        <dbReference type="SAM" id="Coils"/>
    </source>
</evidence>
<dbReference type="Proteomes" id="UP001152799">
    <property type="component" value="Chromosome 1"/>
</dbReference>
<dbReference type="GO" id="GO:0006487">
    <property type="term" value="P:protein N-linked glycosylation"/>
    <property type="evidence" value="ECO:0007669"/>
    <property type="project" value="TreeGrafter"/>
</dbReference>
<feature type="transmembrane region" description="Helical" evidence="12">
    <location>
        <begin position="333"/>
        <end position="354"/>
    </location>
</feature>
<feature type="region of interest" description="Disordered" evidence="14">
    <location>
        <begin position="829"/>
        <end position="868"/>
    </location>
</feature>
<dbReference type="GO" id="GO:0052917">
    <property type="term" value="F:dol-P-Man:Man(7)GlcNAc(2)-PP-Dol alpha-1,6-mannosyltransferase activity"/>
    <property type="evidence" value="ECO:0007669"/>
    <property type="project" value="UniProtKB-EC"/>
</dbReference>
<evidence type="ECO:0000256" key="14">
    <source>
        <dbReference type="SAM" id="MobiDB-lite"/>
    </source>
</evidence>
<comment type="similarity">
    <text evidence="3 12">Belongs to the glycosyltransferase 22 family.</text>
</comment>
<feature type="signal peptide" evidence="15">
    <location>
        <begin position="1"/>
        <end position="16"/>
    </location>
</feature>
<keyword evidence="13" id="KW-0175">Coiled coil</keyword>
<keyword evidence="7 12" id="KW-0256">Endoplasmic reticulum</keyword>
<feature type="compositionally biased region" description="Polar residues" evidence="14">
    <location>
        <begin position="843"/>
        <end position="854"/>
    </location>
</feature>
<keyword evidence="9 12" id="KW-0472">Membrane</keyword>
<evidence type="ECO:0000313" key="16">
    <source>
        <dbReference type="EMBL" id="CAG9760234.1"/>
    </source>
</evidence>
<keyword evidence="4 12" id="KW-0328">Glycosyltransferase</keyword>
<feature type="region of interest" description="Disordered" evidence="14">
    <location>
        <begin position="769"/>
        <end position="789"/>
    </location>
</feature>
<keyword evidence="15" id="KW-0732">Signal</keyword>
<evidence type="ECO:0000256" key="6">
    <source>
        <dbReference type="ARBA" id="ARBA00022692"/>
    </source>
</evidence>
<evidence type="ECO:0000313" key="17">
    <source>
        <dbReference type="Proteomes" id="UP001152799"/>
    </source>
</evidence>
<feature type="transmembrane region" description="Helical" evidence="12">
    <location>
        <begin position="301"/>
        <end position="321"/>
    </location>
</feature>
<protein>
    <recommendedName>
        <fullName evidence="12">Mannosyltransferase</fullName>
        <ecNumber evidence="12">2.4.1.-</ecNumber>
    </recommendedName>
</protein>
<dbReference type="InterPro" id="IPR005599">
    <property type="entry name" value="GPI_mannosylTrfase"/>
</dbReference>
<dbReference type="AlphaFoldDB" id="A0A9N9M9M9"/>
<evidence type="ECO:0000256" key="12">
    <source>
        <dbReference type="RuleBase" id="RU363075"/>
    </source>
</evidence>
<comment type="catalytic activity">
    <reaction evidence="11">
        <text>an alpha-D-Man-(1-&gt;2)-alpha-D-Man-(1-&gt;2)-alpha-D-Man-(1-&gt;3)-[alpha-D-Man-(1-&gt;2)-alpha-D-Man-(1-&gt;3)-alpha-D-Man-(1-&gt;6)]-beta-D-Man-(1-&gt;4)-beta-D-GlcNAc-(1-&gt;4)-alpha-D-GlcNAc-diphospho-di-trans,poly-cis-dolichol + a di-trans,poly-cis-dolichyl beta-D-mannosyl phosphate = an alpha-D-Man-(1-&gt;2)-alpha-D-Man-(1-&gt;2)-alpha-D-Man-(1-&gt;3)-[alpha-D-Man-(1-&gt;2)-alpha-D-Man-(1-&gt;3)-[alpha-D-Man-(1-&gt;6)]-alpha-D-Man-(1-&gt;6)]-beta-D-Man-(1-&gt;4)-beta-D-GlcNAc-(1-&gt;4)-alpha-D-GlcNAc-diphospho-di-trans,poly-cis-dolichol + a di-trans,poly-cis-dolichyl phosphate + H(+)</text>
        <dbReference type="Rhea" id="RHEA:29535"/>
        <dbReference type="Rhea" id="RHEA-COMP:19498"/>
        <dbReference type="Rhea" id="RHEA-COMP:19501"/>
        <dbReference type="Rhea" id="RHEA-COMP:19518"/>
        <dbReference type="Rhea" id="RHEA-COMP:19519"/>
        <dbReference type="ChEBI" id="CHEBI:15378"/>
        <dbReference type="ChEBI" id="CHEBI:57683"/>
        <dbReference type="ChEBI" id="CHEBI:58211"/>
        <dbReference type="ChEBI" id="CHEBI:132517"/>
        <dbReference type="ChEBI" id="CHEBI:132519"/>
        <dbReference type="EC" id="2.4.1.260"/>
    </reaction>
    <physiologicalReaction direction="left-to-right" evidence="11">
        <dbReference type="Rhea" id="RHEA:29536"/>
    </physiologicalReaction>
</comment>
<dbReference type="OrthoDB" id="19039at2759"/>
<feature type="transmembrane region" description="Helical" evidence="12">
    <location>
        <begin position="159"/>
        <end position="185"/>
    </location>
</feature>
<dbReference type="EMBL" id="OU892277">
    <property type="protein sequence ID" value="CAG9760234.1"/>
    <property type="molecule type" value="Genomic_DNA"/>
</dbReference>
<feature type="transmembrane region" description="Helical" evidence="12">
    <location>
        <begin position="250"/>
        <end position="273"/>
    </location>
</feature>
<accession>A0A9N9M9M9</accession>
<keyword evidence="6 12" id="KW-0812">Transmembrane</keyword>
<feature type="transmembrane region" description="Helical" evidence="12">
    <location>
        <begin position="197"/>
        <end position="220"/>
    </location>
</feature>
<dbReference type="PANTHER" id="PTHR22760">
    <property type="entry name" value="GLYCOSYLTRANSFERASE"/>
    <property type="match status" value="1"/>
</dbReference>
<comment type="function">
    <text evidence="10">Mannosyltransferase that operates in the biosynthetic pathway of dolichol-linked oligosaccharides, the glycan precursors employed in protein asparagine (N)-glycosylation. The assembly of dolichol-linked oligosaccharides begins on the cytosolic side of the endoplasmic reticulum membrane and finishes in its lumen. The sequential addition of sugars to dolichol pyrophosphate produces dolichol-linked oligosaccharides containing fourteen sugars, including two GlcNAcs, nine mannoses and three glucoses. Once assembled, the oligosaccharide is transferred from the lipid to nascent proteins by oligosaccharyltransferases. In the lumen of the endoplasmic reticulum, adds the eighth mannose residue in an alpha-1,6 linkage onto Man(7)GlcNAc(2)-PP-dolichol to produce Man(8)GlcNAc(2)-PP-dolichol.</text>
</comment>
<dbReference type="Pfam" id="PF03901">
    <property type="entry name" value="Glyco_transf_22"/>
    <property type="match status" value="1"/>
</dbReference>
<feature type="compositionally biased region" description="Basic residues" evidence="14">
    <location>
        <begin position="857"/>
        <end position="868"/>
    </location>
</feature>
<feature type="transmembrane region" description="Helical" evidence="12">
    <location>
        <begin position="56"/>
        <end position="78"/>
    </location>
</feature>
<evidence type="ECO:0000256" key="7">
    <source>
        <dbReference type="ARBA" id="ARBA00022824"/>
    </source>
</evidence>
<keyword evidence="5" id="KW-0808">Transferase</keyword>
<name>A0A9N9M9M9_9CUCU</name>
<evidence type="ECO:0000256" key="9">
    <source>
        <dbReference type="ARBA" id="ARBA00023136"/>
    </source>
</evidence>
<evidence type="ECO:0000256" key="5">
    <source>
        <dbReference type="ARBA" id="ARBA00022679"/>
    </source>
</evidence>
<dbReference type="PANTHER" id="PTHR22760:SF1">
    <property type="entry name" value="DOL-P-MAN:MAN(7)GLCNAC(2)-PP-DOL ALPHA-1,6-MANNOSYLTRANSFERASE"/>
    <property type="match status" value="1"/>
</dbReference>
<comment type="subcellular location">
    <subcellularLocation>
        <location evidence="1 12">Endoplasmic reticulum membrane</location>
        <topology evidence="1 12">Multi-pass membrane protein</topology>
    </subcellularLocation>
</comment>
<evidence type="ECO:0000256" key="10">
    <source>
        <dbReference type="ARBA" id="ARBA00044721"/>
    </source>
</evidence>